<evidence type="ECO:0000313" key="13">
    <source>
        <dbReference type="EMBL" id="GLI65453.1"/>
    </source>
</evidence>
<comment type="function">
    <text evidence="11">Mannosyltransferase involved in glycosylphosphatidylinositol-anchor biosynthesis.</text>
</comment>
<evidence type="ECO:0000256" key="2">
    <source>
        <dbReference type="ARBA" id="ARBA00004687"/>
    </source>
</evidence>
<protein>
    <recommendedName>
        <fullName evidence="11">GPI mannosyltransferase 2</fullName>
        <ecNumber evidence="11">2.4.1.-</ecNumber>
    </recommendedName>
</protein>
<keyword evidence="8 11" id="KW-0256">Endoplasmic reticulum</keyword>
<reference evidence="13 14" key="1">
    <citation type="journal article" date="2023" name="IScience">
        <title>Expanded male sex-determining region conserved during the evolution of homothallism in the green alga Volvox.</title>
        <authorList>
            <person name="Yamamoto K."/>
            <person name="Matsuzaki R."/>
            <person name="Mahakham W."/>
            <person name="Heman W."/>
            <person name="Sekimoto H."/>
            <person name="Kawachi M."/>
            <person name="Minakuchi Y."/>
            <person name="Toyoda A."/>
            <person name="Nozaki H."/>
        </authorList>
    </citation>
    <scope>NUCLEOTIDE SEQUENCE [LARGE SCALE GENOMIC DNA]</scope>
    <source>
        <strain evidence="13 14">NIES-4468</strain>
    </source>
</reference>
<evidence type="ECO:0000256" key="9">
    <source>
        <dbReference type="ARBA" id="ARBA00022989"/>
    </source>
</evidence>
<evidence type="ECO:0000256" key="1">
    <source>
        <dbReference type="ARBA" id="ARBA00004477"/>
    </source>
</evidence>
<feature type="transmembrane region" description="Helical" evidence="11">
    <location>
        <begin position="341"/>
        <end position="359"/>
    </location>
</feature>
<feature type="transmembrane region" description="Helical" evidence="11">
    <location>
        <begin position="206"/>
        <end position="236"/>
    </location>
</feature>
<dbReference type="Proteomes" id="UP001165090">
    <property type="component" value="Unassembled WGS sequence"/>
</dbReference>
<feature type="transmembrane region" description="Helical" evidence="11">
    <location>
        <begin position="9"/>
        <end position="31"/>
    </location>
</feature>
<keyword evidence="6 11" id="KW-0808">Transferase</keyword>
<keyword evidence="14" id="KW-1185">Reference proteome</keyword>
<gene>
    <name evidence="13" type="ORF">VaNZ11_008834</name>
</gene>
<dbReference type="Pfam" id="PF04188">
    <property type="entry name" value="Mannosyl_trans2"/>
    <property type="match status" value="1"/>
</dbReference>
<feature type="transmembrane region" description="Helical" evidence="11">
    <location>
        <begin position="665"/>
        <end position="684"/>
    </location>
</feature>
<keyword evidence="9 11" id="KW-1133">Transmembrane helix</keyword>
<evidence type="ECO:0000256" key="12">
    <source>
        <dbReference type="SAM" id="MobiDB-lite"/>
    </source>
</evidence>
<evidence type="ECO:0000256" key="8">
    <source>
        <dbReference type="ARBA" id="ARBA00022824"/>
    </source>
</evidence>
<proteinExistence type="inferred from homology"/>
<accession>A0ABQ5S7H2</accession>
<keyword evidence="4 11" id="KW-0337">GPI-anchor biosynthesis</keyword>
<keyword evidence="10 11" id="KW-0472">Membrane</keyword>
<evidence type="ECO:0000256" key="4">
    <source>
        <dbReference type="ARBA" id="ARBA00022502"/>
    </source>
</evidence>
<comment type="similarity">
    <text evidence="3 11">Belongs to the PIGV family.</text>
</comment>
<comment type="subcellular location">
    <subcellularLocation>
        <location evidence="1 11">Endoplasmic reticulum membrane</location>
        <topology evidence="1 11">Multi-pass membrane protein</topology>
    </subcellularLocation>
</comment>
<dbReference type="InterPro" id="IPR007315">
    <property type="entry name" value="PIG-V/Gpi18"/>
</dbReference>
<dbReference type="PANTHER" id="PTHR12468:SF2">
    <property type="entry name" value="GPI MANNOSYLTRANSFERASE 2"/>
    <property type="match status" value="1"/>
</dbReference>
<name>A0ABQ5S7H2_9CHLO</name>
<feature type="region of interest" description="Disordered" evidence="12">
    <location>
        <begin position="403"/>
        <end position="425"/>
    </location>
</feature>
<feature type="region of interest" description="Disordered" evidence="12">
    <location>
        <begin position="470"/>
        <end position="495"/>
    </location>
</feature>
<evidence type="ECO:0000256" key="5">
    <source>
        <dbReference type="ARBA" id="ARBA00022676"/>
    </source>
</evidence>
<evidence type="ECO:0000256" key="7">
    <source>
        <dbReference type="ARBA" id="ARBA00022692"/>
    </source>
</evidence>
<evidence type="ECO:0000256" key="3">
    <source>
        <dbReference type="ARBA" id="ARBA00008698"/>
    </source>
</evidence>
<evidence type="ECO:0000256" key="11">
    <source>
        <dbReference type="RuleBase" id="RU363112"/>
    </source>
</evidence>
<organism evidence="13 14">
    <name type="scientific">Volvox africanus</name>
    <dbReference type="NCBI Taxonomy" id="51714"/>
    <lineage>
        <taxon>Eukaryota</taxon>
        <taxon>Viridiplantae</taxon>
        <taxon>Chlorophyta</taxon>
        <taxon>core chlorophytes</taxon>
        <taxon>Chlorophyceae</taxon>
        <taxon>CS clade</taxon>
        <taxon>Chlamydomonadales</taxon>
        <taxon>Volvocaceae</taxon>
        <taxon>Volvox</taxon>
    </lineage>
</organism>
<comment type="caution">
    <text evidence="11">Lacks conserved residue(s) required for the propagation of feature annotation.</text>
</comment>
<evidence type="ECO:0000256" key="6">
    <source>
        <dbReference type="ARBA" id="ARBA00022679"/>
    </source>
</evidence>
<feature type="transmembrane region" description="Helical" evidence="11">
    <location>
        <begin position="248"/>
        <end position="269"/>
    </location>
</feature>
<keyword evidence="5 11" id="KW-0328">Glycosyltransferase</keyword>
<dbReference type="EMBL" id="BSDZ01000024">
    <property type="protein sequence ID" value="GLI65453.1"/>
    <property type="molecule type" value="Genomic_DNA"/>
</dbReference>
<dbReference type="EC" id="2.4.1.-" evidence="11"/>
<feature type="transmembrane region" description="Helical" evidence="11">
    <location>
        <begin position="164"/>
        <end position="186"/>
    </location>
</feature>
<dbReference type="PANTHER" id="PTHR12468">
    <property type="entry name" value="GPI MANNOSYLTRANSFERASE 2"/>
    <property type="match status" value="1"/>
</dbReference>
<evidence type="ECO:0000313" key="14">
    <source>
        <dbReference type="Proteomes" id="UP001165090"/>
    </source>
</evidence>
<evidence type="ECO:0000256" key="10">
    <source>
        <dbReference type="ARBA" id="ARBA00023136"/>
    </source>
</evidence>
<keyword evidence="7 11" id="KW-0812">Transmembrane</keyword>
<comment type="caution">
    <text evidence="13">The sequence shown here is derived from an EMBL/GenBank/DDBJ whole genome shotgun (WGS) entry which is preliminary data.</text>
</comment>
<sequence>MLRPEEKRLALLAACARCTVVLLTTTLDWVLPDYDTSKFITTDLLKQFTPARVSELSPSEPCANCAEWGPFQSHRAAGELPSTPVAPLLRGWLVWDSVFFADIAAAGYSFEQYYAFFPVLPALTAWAPAQLFPVLALTVNAVASVISTGMLYRLGERLTHDRQLAALACLFFIFNPATIFHVAPYSEACFTAATLAALYWLHCRNHLVPAILAVAVSCGLRSNGVINAGYLGHYCLRRGVAAWSASKFWAIGHMLLGVVVASIAVMPLVAFQYSAYATFCRDYVYPEVVSEEAVHPPCTLDSRWPRPWCVSRFPYVYGFVQSEYWNVGFLRYWTLQQLPNFLLAAPVLLVSVAGLAEYCRANRQHVLLRLGLTPLAHASPPLLRAFLKYDDIAPCHIAEDPGAPKPSGLSHKAVVTSPTVPESRVPRLEGTGLRQRRPVQAGRHGPVDSVPPGLRHESAVALVPAQDVVTQDDSRPDGGRGEVVTGARGGRGGDVTSGYLSPDLAVFMYPWAFSLLIATTTMHVQVSTRFLLSACPPVYWYMAHIWLNRGPWIGMEENTVGWPNNAQPGRAGAGWRGNGRSSVHADGGGCVDGRPKEGAGIDCRSWGVKGKGEQRSMASESAVGGQLIGGEGERVVSGSDCGKVGLVQQRSGAGAAGSGWCAVGLWRWCLTYMVMGCVLFINFYPWT</sequence>
<feature type="transmembrane region" description="Helical" evidence="11">
    <location>
        <begin position="131"/>
        <end position="152"/>
    </location>
</feature>
<comment type="pathway">
    <text evidence="2 11">Glycolipid biosynthesis; glycosylphosphatidylinositol-anchor biosynthesis.</text>
</comment>